<gene>
    <name evidence="1" type="ORF">G5B17_13505</name>
</gene>
<dbReference type="Proteomes" id="UP001644719">
    <property type="component" value="Unassembled WGS sequence"/>
</dbReference>
<dbReference type="EMBL" id="JAAITS010000039">
    <property type="protein sequence ID" value="NSG86398.1"/>
    <property type="molecule type" value="Genomic_DNA"/>
</dbReference>
<comment type="caution">
    <text evidence="1">The sequence shown here is derived from an EMBL/GenBank/DDBJ whole genome shotgun (WGS) entry which is preliminary data.</text>
</comment>
<protein>
    <recommendedName>
        <fullName evidence="3">AP2/ERF domain-containing protein</fullName>
    </recommendedName>
</protein>
<dbReference type="Gene3D" id="3.90.75.20">
    <property type="match status" value="1"/>
</dbReference>
<reference evidence="1 2" key="1">
    <citation type="journal article" date="2020" name="Cell Host Microbe">
        <title>Functional and Genomic Variation between Human-Derived Isolates of Lachnospiraceae Reveals Inter- and Intra-Species Diversity.</title>
        <authorList>
            <person name="Sorbara M.T."/>
            <person name="Littmann E.R."/>
            <person name="Fontana E."/>
            <person name="Moody T.U."/>
            <person name="Kohout C.E."/>
            <person name="Gjonbalaj M."/>
            <person name="Eaton V."/>
            <person name="Seok R."/>
            <person name="Leiner I.M."/>
            <person name="Pamer E.G."/>
        </authorList>
    </citation>
    <scope>NUCLEOTIDE SEQUENCE [LARGE SCALE GENOMIC DNA]</scope>
    <source>
        <strain evidence="1 2">MSK.17.74</strain>
    </source>
</reference>
<sequence>MLDDKTVTEHNIEDKSVQEVTAEATKVCCQCGKELPLSRFRMEIRPNGKKAYRSKCKYCTWLDHREKKLQKKTVTDTFDPNMVILQKRQYKQIKPERILDLSQTGLDIELLGENEIFVKLLNCKDTWLSYYGRMIRKSKGKYNLLNGITYKRSKDGGLVYSFSKNIFKDGKWQFQQVFIGAERLIVDTFIENPDCVNNTYIWHRGNDKSNLYYKDLYPLTREQNAQVRDHYKRTGDDSEEYIVQVMNDIRYKNKEWSAKRYKPTVCGVGYWGCEDVDTDSTAYNKWHGMLHRCYSTKVHEKYPEYIGCIVSEEWKNFSNFRYWYEKNNYGGSNLNLDKDILYKGNKIYSPDTCCLVPGFINTLFTNRKANRGELPLGVYKEEKNGKTCYRAGMEVNGQSIKLGTFKTPEEAFQKYKEYKEQYIKDTAKRYKDKIPYSVYEAMMNWKVEITD</sequence>
<evidence type="ECO:0000313" key="2">
    <source>
        <dbReference type="Proteomes" id="UP001644719"/>
    </source>
</evidence>
<keyword evidence="2" id="KW-1185">Reference proteome</keyword>
<organism evidence="1 2">
    <name type="scientific">Blautia faecis</name>
    <dbReference type="NCBI Taxonomy" id="871665"/>
    <lineage>
        <taxon>Bacteria</taxon>
        <taxon>Bacillati</taxon>
        <taxon>Bacillota</taxon>
        <taxon>Clostridia</taxon>
        <taxon>Lachnospirales</taxon>
        <taxon>Lachnospiraceae</taxon>
        <taxon>Blautia</taxon>
    </lineage>
</organism>
<proteinExistence type="predicted"/>
<accession>A0ABX2H9Y5</accession>
<dbReference type="RefSeq" id="WP_173770052.1">
    <property type="nucleotide sequence ID" value="NZ_JAAIPU010000005.1"/>
</dbReference>
<name>A0ABX2H9Y5_9FIRM</name>
<evidence type="ECO:0008006" key="3">
    <source>
        <dbReference type="Google" id="ProtNLM"/>
    </source>
</evidence>
<evidence type="ECO:0000313" key="1">
    <source>
        <dbReference type="EMBL" id="NSG86398.1"/>
    </source>
</evidence>